<gene>
    <name evidence="12" type="ORF">H7B90_11605</name>
</gene>
<dbReference type="SUPFAM" id="SSF90123">
    <property type="entry name" value="ABC transporter transmembrane region"/>
    <property type="match status" value="1"/>
</dbReference>
<dbReference type="RefSeq" id="WP_185136040.1">
    <property type="nucleotide sequence ID" value="NZ_JACJVR010000045.1"/>
</dbReference>
<dbReference type="GO" id="GO:0016887">
    <property type="term" value="F:ATP hydrolysis activity"/>
    <property type="evidence" value="ECO:0007669"/>
    <property type="project" value="InterPro"/>
</dbReference>
<keyword evidence="6 9" id="KW-1133">Transmembrane helix</keyword>
<dbReference type="PROSITE" id="PS00211">
    <property type="entry name" value="ABC_TRANSPORTER_1"/>
    <property type="match status" value="1"/>
</dbReference>
<dbReference type="Proteomes" id="UP000553776">
    <property type="component" value="Unassembled WGS sequence"/>
</dbReference>
<dbReference type="PANTHER" id="PTHR43394:SF1">
    <property type="entry name" value="ATP-BINDING CASSETTE SUB-FAMILY B MEMBER 10, MITOCHONDRIAL"/>
    <property type="match status" value="1"/>
</dbReference>
<reference evidence="12 13" key="1">
    <citation type="submission" date="2020-08" db="EMBL/GenBank/DDBJ databases">
        <title>Cohnella phylogeny.</title>
        <authorList>
            <person name="Dunlap C."/>
        </authorList>
    </citation>
    <scope>NUCLEOTIDE SEQUENCE [LARGE SCALE GENOMIC DNA]</scope>
    <source>
        <strain evidence="12 13">DSM 25239</strain>
    </source>
</reference>
<keyword evidence="7 9" id="KW-0472">Membrane</keyword>
<dbReference type="InterPro" id="IPR011527">
    <property type="entry name" value="ABC1_TM_dom"/>
</dbReference>
<evidence type="ECO:0000256" key="5">
    <source>
        <dbReference type="ARBA" id="ARBA00022840"/>
    </source>
</evidence>
<keyword evidence="13" id="KW-1185">Reference proteome</keyword>
<keyword evidence="3 9" id="KW-0812">Transmembrane</keyword>
<feature type="transmembrane region" description="Helical" evidence="9">
    <location>
        <begin position="401"/>
        <end position="423"/>
    </location>
</feature>
<dbReference type="AlphaFoldDB" id="A0A841TV41"/>
<evidence type="ECO:0000256" key="4">
    <source>
        <dbReference type="ARBA" id="ARBA00022741"/>
    </source>
</evidence>
<protein>
    <submittedName>
        <fullName evidence="12">ATP-binding cassette domain-containing protein</fullName>
    </submittedName>
</protein>
<feature type="transmembrane region" description="Helical" evidence="9">
    <location>
        <begin position="323"/>
        <end position="340"/>
    </location>
</feature>
<feature type="domain" description="ABC transporter" evidence="10">
    <location>
        <begin position="498"/>
        <end position="732"/>
    </location>
</feature>
<evidence type="ECO:0000256" key="8">
    <source>
        <dbReference type="SAM" id="MobiDB-lite"/>
    </source>
</evidence>
<feature type="transmembrane region" description="Helical" evidence="9">
    <location>
        <begin position="215"/>
        <end position="235"/>
    </location>
</feature>
<comment type="subcellular location">
    <subcellularLocation>
        <location evidence="1">Cell membrane</location>
        <topology evidence="1">Multi-pass membrane protein</topology>
    </subcellularLocation>
</comment>
<dbReference type="PANTHER" id="PTHR43394">
    <property type="entry name" value="ATP-DEPENDENT PERMEASE MDL1, MITOCHONDRIAL"/>
    <property type="match status" value="1"/>
</dbReference>
<dbReference type="GO" id="GO:0015421">
    <property type="term" value="F:ABC-type oligopeptide transporter activity"/>
    <property type="evidence" value="ECO:0007669"/>
    <property type="project" value="TreeGrafter"/>
</dbReference>
<dbReference type="CDD" id="cd18563">
    <property type="entry name" value="ABC_6TM_exporter_like"/>
    <property type="match status" value="1"/>
</dbReference>
<name>A0A841TV41_9BACL</name>
<feature type="domain" description="ABC transmembrane type-1" evidence="11">
    <location>
        <begin position="180"/>
        <end position="460"/>
    </location>
</feature>
<accession>A0A841TV41</accession>
<evidence type="ECO:0000256" key="3">
    <source>
        <dbReference type="ARBA" id="ARBA00022692"/>
    </source>
</evidence>
<dbReference type="InterPro" id="IPR003439">
    <property type="entry name" value="ABC_transporter-like_ATP-bd"/>
</dbReference>
<proteinExistence type="predicted"/>
<dbReference type="InterPro" id="IPR036640">
    <property type="entry name" value="ABC1_TM_sf"/>
</dbReference>
<dbReference type="Gene3D" id="1.20.1560.10">
    <property type="entry name" value="ABC transporter type 1, transmembrane domain"/>
    <property type="match status" value="1"/>
</dbReference>
<feature type="transmembrane region" description="Helical" evidence="9">
    <location>
        <begin position="297"/>
        <end position="317"/>
    </location>
</feature>
<dbReference type="Pfam" id="PF00005">
    <property type="entry name" value="ABC_tran"/>
    <property type="match status" value="1"/>
</dbReference>
<dbReference type="Pfam" id="PF00664">
    <property type="entry name" value="ABC_membrane"/>
    <property type="match status" value="1"/>
</dbReference>
<evidence type="ECO:0000259" key="11">
    <source>
        <dbReference type="PROSITE" id="PS50929"/>
    </source>
</evidence>
<dbReference type="InterPro" id="IPR027417">
    <property type="entry name" value="P-loop_NTPase"/>
</dbReference>
<evidence type="ECO:0000313" key="13">
    <source>
        <dbReference type="Proteomes" id="UP000553776"/>
    </source>
</evidence>
<evidence type="ECO:0000256" key="7">
    <source>
        <dbReference type="ARBA" id="ARBA00023136"/>
    </source>
</evidence>
<feature type="region of interest" description="Disordered" evidence="8">
    <location>
        <begin position="1"/>
        <end position="22"/>
    </location>
</feature>
<dbReference type="InterPro" id="IPR039421">
    <property type="entry name" value="Type_1_exporter"/>
</dbReference>
<dbReference type="PROSITE" id="PS50893">
    <property type="entry name" value="ABC_TRANSPORTER_2"/>
    <property type="match status" value="1"/>
</dbReference>
<evidence type="ECO:0000313" key="12">
    <source>
        <dbReference type="EMBL" id="MBB6692045.1"/>
    </source>
</evidence>
<organism evidence="12 13">
    <name type="scientific">Cohnella xylanilytica</name>
    <dbReference type="NCBI Taxonomy" id="557555"/>
    <lineage>
        <taxon>Bacteria</taxon>
        <taxon>Bacillati</taxon>
        <taxon>Bacillota</taxon>
        <taxon>Bacilli</taxon>
        <taxon>Bacillales</taxon>
        <taxon>Paenibacillaceae</taxon>
        <taxon>Cohnella</taxon>
    </lineage>
</organism>
<dbReference type="InterPro" id="IPR017871">
    <property type="entry name" value="ABC_transporter-like_CS"/>
</dbReference>
<comment type="caution">
    <text evidence="12">The sequence shown here is derived from an EMBL/GenBank/DDBJ whole genome shotgun (WGS) entry which is preliminary data.</text>
</comment>
<dbReference type="FunFam" id="3.40.50.300:FF:000287">
    <property type="entry name" value="Multidrug ABC transporter ATP-binding protein"/>
    <property type="match status" value="1"/>
</dbReference>
<keyword evidence="2" id="KW-0813">Transport</keyword>
<dbReference type="PROSITE" id="PS50929">
    <property type="entry name" value="ABC_TM1F"/>
    <property type="match status" value="1"/>
</dbReference>
<dbReference type="SMART" id="SM00382">
    <property type="entry name" value="AAA"/>
    <property type="match status" value="1"/>
</dbReference>
<keyword evidence="5 12" id="KW-0067">ATP-binding</keyword>
<dbReference type="GO" id="GO:0005886">
    <property type="term" value="C:plasma membrane"/>
    <property type="evidence" value="ECO:0007669"/>
    <property type="project" value="UniProtKB-SubCell"/>
</dbReference>
<evidence type="ECO:0000256" key="2">
    <source>
        <dbReference type="ARBA" id="ARBA00022448"/>
    </source>
</evidence>
<keyword evidence="4" id="KW-0547">Nucleotide-binding</keyword>
<feature type="transmembrane region" description="Helical" evidence="9">
    <location>
        <begin position="177"/>
        <end position="195"/>
    </location>
</feature>
<dbReference type="Gene3D" id="3.40.50.300">
    <property type="entry name" value="P-loop containing nucleotide triphosphate hydrolases"/>
    <property type="match status" value="1"/>
</dbReference>
<dbReference type="EMBL" id="JACJVR010000045">
    <property type="protein sequence ID" value="MBB6692045.1"/>
    <property type="molecule type" value="Genomic_DNA"/>
</dbReference>
<evidence type="ECO:0000256" key="6">
    <source>
        <dbReference type="ARBA" id="ARBA00022989"/>
    </source>
</evidence>
<dbReference type="InterPro" id="IPR003593">
    <property type="entry name" value="AAA+_ATPase"/>
</dbReference>
<dbReference type="GO" id="GO:0005524">
    <property type="term" value="F:ATP binding"/>
    <property type="evidence" value="ECO:0007669"/>
    <property type="project" value="UniProtKB-KW"/>
</dbReference>
<evidence type="ECO:0000259" key="10">
    <source>
        <dbReference type="PROSITE" id="PS50893"/>
    </source>
</evidence>
<evidence type="ECO:0000256" key="9">
    <source>
        <dbReference type="SAM" id="Phobius"/>
    </source>
</evidence>
<dbReference type="SUPFAM" id="SSF52540">
    <property type="entry name" value="P-loop containing nucleoside triphosphate hydrolases"/>
    <property type="match status" value="1"/>
</dbReference>
<evidence type="ECO:0000256" key="1">
    <source>
        <dbReference type="ARBA" id="ARBA00004651"/>
    </source>
</evidence>
<sequence length="746" mass="81951">MGEVKPQYVPRKATPAMPNALPNPLRERIRGELLFCAKTDLGSDGRFGGQWMAVTDREVRVWQEDGTQARGLSVTEIKDARAAAGIGGGMLVADANEGPVVLVRYTAEQTPIFGFAAKLLAALAKGEERPVLSERDVPPRCATCGHPLAEGSRVCPFCLNKGKAVSRMLKYALPYRLPLIAAAGLLVLTTLIELVPPYLTKLIIDDVLAAEGGKGSVLLAILLGLGATTLLMTFMSTVRGYIGMWVGTKVMGDIRRDVFGALMKLSLAYFDRRQTSQFIGRVNSDAESMRQFMTDGVVYVLGESLRVVFIFIVMCALDWQLSLLALLPVPVIVAVSMTLWPKISRRMYQQWRSIYRLNTLVGESLQGIRVVKAFGREPEEVSRYDGVNADVVRVNLRTERLWQIIFPAFGFIAGLGTLLIWYAGGFKVLRGELELGVVLAMIAYLGMLFRPLQSVSQMINWVSSAIVSAHRVFEILDTPSEVPDARDPAPIGSLKGDVEFRGVTYGYEKHHPVIKGVDLRVRAGEMIGLVGHSGAGKSTFINLLCRFYDTDEGDILIDGVPIRGIGQSDLRRQIGVVLQETFLFDGTIAENIAYSKPDATPEEIMRAAKIANAHDFIVRLPDGYDTKVGERGHKLSGGEKQRVAIARAIIHDPRILILDEATASVDTETERQIQEAISRLVQGRTTFAIAHRLSTLRNADRLVVLDRGRIVEVGTHEELLAKEDGVYRKLVDAQTELSKIKGVEGG</sequence>